<name>A0A2C6DHW4_9GAMM</name>
<organism evidence="1 3">
    <name type="scientific">Budvicia aquatica</name>
    <dbReference type="NCBI Taxonomy" id="82979"/>
    <lineage>
        <taxon>Bacteria</taxon>
        <taxon>Pseudomonadati</taxon>
        <taxon>Pseudomonadota</taxon>
        <taxon>Gammaproteobacteria</taxon>
        <taxon>Enterobacterales</taxon>
        <taxon>Budviciaceae</taxon>
        <taxon>Budvicia</taxon>
    </lineage>
</organism>
<dbReference type="AlphaFoldDB" id="A0A2C6DHW4"/>
<accession>A0A2C6DHW4</accession>
<evidence type="ECO:0000313" key="4">
    <source>
        <dbReference type="Proteomes" id="UP000373449"/>
    </source>
</evidence>
<dbReference type="EMBL" id="CAADJA010000002">
    <property type="protein sequence ID" value="VFS48558.1"/>
    <property type="molecule type" value="Genomic_DNA"/>
</dbReference>
<reference evidence="1" key="1">
    <citation type="submission" date="2017-09" db="EMBL/GenBank/DDBJ databases">
        <title>FDA dAtabase for Regulatory Grade micrObial Sequences (FDA-ARGOS): Supporting development and validation of Infectious Disease Dx tests.</title>
        <authorList>
            <person name="Minogue T."/>
            <person name="Wolcott M."/>
            <person name="Wasieloski L."/>
            <person name="Aguilar W."/>
            <person name="Moore D."/>
            <person name="Tallon L.J."/>
            <person name="Sadzewicz L."/>
            <person name="Ott S."/>
            <person name="Zhao X."/>
            <person name="Nagaraj S."/>
            <person name="Vavikolanu K."/>
            <person name="Aluvathingal J."/>
            <person name="Nadendla S."/>
            <person name="Sichtig H."/>
        </authorList>
    </citation>
    <scope>NUCLEOTIDE SEQUENCE</scope>
    <source>
        <strain evidence="1">FDAARGOS_387</strain>
    </source>
</reference>
<dbReference type="Proteomes" id="UP000373449">
    <property type="component" value="Unassembled WGS sequence"/>
</dbReference>
<sequence length="90" mass="10204">MTNDEMKALLKQKSDNKAANMAIIDKHHIPYRQYNINESIIFDTSDGAVCFYLTTNKIQHRGKVYPADANDAIRYVKNIIRSSEVAVKGS</sequence>
<reference evidence="3" key="2">
    <citation type="submission" date="2017-09" db="EMBL/GenBank/DDBJ databases">
        <title>FDA dAtabase for Regulatory Grade micrObial Sequences (FDA-ARGOS): Supporting development and validation of Infectious Disease Dx tests.</title>
        <authorList>
            <person name="Minogue T."/>
            <person name="Wolcott M."/>
            <person name="Wasieloski L."/>
            <person name="Aguilar W."/>
            <person name="Moore D."/>
            <person name="Tallon L."/>
            <person name="Sadzewicz L."/>
            <person name="Ott S."/>
            <person name="Zhao X."/>
            <person name="Nagaraj S."/>
            <person name="Vavikolanu K."/>
            <person name="Aluvathingal J."/>
            <person name="Nadendla S."/>
            <person name="Sichtig H."/>
        </authorList>
    </citation>
    <scope>NUCLEOTIDE SEQUENCE [LARGE SCALE GENOMIC DNA]</scope>
    <source>
        <strain evidence="3">FDAARGOS_387</strain>
    </source>
</reference>
<evidence type="ECO:0000313" key="2">
    <source>
        <dbReference type="EMBL" id="VFS48558.1"/>
    </source>
</evidence>
<reference evidence="2 4" key="3">
    <citation type="submission" date="2019-03" db="EMBL/GenBank/DDBJ databases">
        <authorList>
            <consortium name="Pathogen Informatics"/>
        </authorList>
    </citation>
    <scope>NUCLEOTIDE SEQUENCE [LARGE SCALE GENOMIC DNA]</scope>
    <source>
        <strain evidence="2 4">NCTC12282</strain>
    </source>
</reference>
<gene>
    <name evidence="1" type="ORF">CRN84_11280</name>
    <name evidence="2" type="ORF">NCTC12282_03261</name>
</gene>
<evidence type="ECO:0000313" key="1">
    <source>
        <dbReference type="EMBL" id="PHI29878.1"/>
    </source>
</evidence>
<evidence type="ECO:0000313" key="3">
    <source>
        <dbReference type="Proteomes" id="UP000224974"/>
    </source>
</evidence>
<keyword evidence="3" id="KW-1185">Reference proteome</keyword>
<dbReference type="Proteomes" id="UP000224974">
    <property type="component" value="Unassembled WGS sequence"/>
</dbReference>
<dbReference type="EMBL" id="PDDX01000001">
    <property type="protein sequence ID" value="PHI29878.1"/>
    <property type="molecule type" value="Genomic_DNA"/>
</dbReference>
<proteinExistence type="predicted"/>
<protein>
    <submittedName>
        <fullName evidence="1">Uncharacterized protein</fullName>
    </submittedName>
</protein>
<dbReference type="RefSeq" id="WP_029096520.1">
    <property type="nucleotide sequence ID" value="NZ_CAADJA010000002.1"/>
</dbReference>
<dbReference type="OrthoDB" id="6638294at2"/>